<comment type="caution">
    <text evidence="1">The sequence shown here is derived from an EMBL/GenBank/DDBJ whole genome shotgun (WGS) entry which is preliminary data.</text>
</comment>
<accession>A0A7W9YGA5</accession>
<protein>
    <submittedName>
        <fullName evidence="1">Uncharacterized protein</fullName>
    </submittedName>
</protein>
<reference evidence="1 2" key="1">
    <citation type="submission" date="2020-08" db="EMBL/GenBank/DDBJ databases">
        <title>Sequencing the genomes of 1000 actinobacteria strains.</title>
        <authorList>
            <person name="Klenk H.-P."/>
        </authorList>
    </citation>
    <scope>NUCLEOTIDE SEQUENCE [LARGE SCALE GENOMIC DNA]</scope>
    <source>
        <strain evidence="1 2">DSM 46659</strain>
    </source>
</reference>
<dbReference type="RefSeq" id="WP_221308063.1">
    <property type="nucleotide sequence ID" value="NZ_JACHDS010000001.1"/>
</dbReference>
<name>A0A7W9YGA5_9ACTN</name>
<gene>
    <name evidence="1" type="ORF">HNR23_001637</name>
</gene>
<dbReference type="EMBL" id="JACHDS010000001">
    <property type="protein sequence ID" value="MBB6171577.1"/>
    <property type="molecule type" value="Genomic_DNA"/>
</dbReference>
<proteinExistence type="predicted"/>
<keyword evidence="2" id="KW-1185">Reference proteome</keyword>
<evidence type="ECO:0000313" key="2">
    <source>
        <dbReference type="Proteomes" id="UP000546642"/>
    </source>
</evidence>
<sequence>MTWWIRALYEDEGLWSYFEADDEGWAARHVEIRAADGAPTAACLREVLHLRDHGDLGAMACYERRYGVLAEGSLEGWRDHAGAVEMSGDEFERLWAKARRALGRSAGTACGPGCPGHTPGIASAQFESTP</sequence>
<evidence type="ECO:0000313" key="1">
    <source>
        <dbReference type="EMBL" id="MBB6171577.1"/>
    </source>
</evidence>
<organism evidence="1 2">
    <name type="scientific">Nocardiopsis mwathae</name>
    <dbReference type="NCBI Taxonomy" id="1472723"/>
    <lineage>
        <taxon>Bacteria</taxon>
        <taxon>Bacillati</taxon>
        <taxon>Actinomycetota</taxon>
        <taxon>Actinomycetes</taxon>
        <taxon>Streptosporangiales</taxon>
        <taxon>Nocardiopsidaceae</taxon>
        <taxon>Nocardiopsis</taxon>
    </lineage>
</organism>
<dbReference type="Proteomes" id="UP000546642">
    <property type="component" value="Unassembled WGS sequence"/>
</dbReference>
<dbReference type="AlphaFoldDB" id="A0A7W9YGA5"/>